<dbReference type="Proteomes" id="UP000224303">
    <property type="component" value="Unassembled WGS sequence"/>
</dbReference>
<name>A0A2G0E7I4_ENTFC</name>
<evidence type="ECO:0000313" key="2">
    <source>
        <dbReference type="Proteomes" id="UP000224303"/>
    </source>
</evidence>
<protein>
    <submittedName>
        <fullName evidence="1">Uncharacterized protein</fullName>
    </submittedName>
</protein>
<proteinExistence type="predicted"/>
<dbReference type="EMBL" id="PCGC01000109">
    <property type="protein sequence ID" value="PHL20412.1"/>
    <property type="molecule type" value="Genomic_DNA"/>
</dbReference>
<reference evidence="1 2" key="1">
    <citation type="submission" date="2017-10" db="EMBL/GenBank/DDBJ databases">
        <title>Draft genomes of the Enterococcus faecium isolated from human feces before and after Helicobacter pylori eradication therapy.</title>
        <authorList>
            <person name="Prianichniikov N.A."/>
            <person name="Glushchenko O.E."/>
            <person name="Malakhova M.V."/>
        </authorList>
    </citation>
    <scope>NUCLEOTIDE SEQUENCE [LARGE SCALE GENOMIC DNA]</scope>
    <source>
        <strain evidence="1 2">Hp_5-7</strain>
    </source>
</reference>
<dbReference type="AlphaFoldDB" id="A0A2G0E7I4"/>
<accession>A0A2G0E7I4</accession>
<sequence>MIFSLLFTSYFYYIFYLTNRRKEAGTEAFNSKNKKEFTKIAFQIFVNFSLFPKELLLLPPFIRV</sequence>
<evidence type="ECO:0000313" key="1">
    <source>
        <dbReference type="EMBL" id="PHL20412.1"/>
    </source>
</evidence>
<comment type="caution">
    <text evidence="1">The sequence shown here is derived from an EMBL/GenBank/DDBJ whole genome shotgun (WGS) entry which is preliminary data.</text>
</comment>
<gene>
    <name evidence="1" type="ORF">CQR37_14540</name>
</gene>
<organism evidence="1 2">
    <name type="scientific">Enterococcus faecium</name>
    <name type="common">Streptococcus faecium</name>
    <dbReference type="NCBI Taxonomy" id="1352"/>
    <lineage>
        <taxon>Bacteria</taxon>
        <taxon>Bacillati</taxon>
        <taxon>Bacillota</taxon>
        <taxon>Bacilli</taxon>
        <taxon>Lactobacillales</taxon>
        <taxon>Enterococcaceae</taxon>
        <taxon>Enterococcus</taxon>
    </lineage>
</organism>